<reference evidence="1 2" key="1">
    <citation type="submission" date="2024-07" db="EMBL/GenBank/DDBJ databases">
        <authorList>
            <person name="Akdeniz Z."/>
        </authorList>
    </citation>
    <scope>NUCLEOTIDE SEQUENCE [LARGE SCALE GENOMIC DNA]</scope>
</reference>
<evidence type="ECO:0000313" key="2">
    <source>
        <dbReference type="Proteomes" id="UP001642409"/>
    </source>
</evidence>
<gene>
    <name evidence="1" type="ORF">HINF_LOCUS37003</name>
</gene>
<keyword evidence="2" id="KW-1185">Reference proteome</keyword>
<protein>
    <submittedName>
        <fullName evidence="1">Hypothetical_protein</fullName>
    </submittedName>
</protein>
<organism evidence="1 2">
    <name type="scientific">Hexamita inflata</name>
    <dbReference type="NCBI Taxonomy" id="28002"/>
    <lineage>
        <taxon>Eukaryota</taxon>
        <taxon>Metamonada</taxon>
        <taxon>Diplomonadida</taxon>
        <taxon>Hexamitidae</taxon>
        <taxon>Hexamitinae</taxon>
        <taxon>Hexamita</taxon>
    </lineage>
</organism>
<dbReference type="Proteomes" id="UP001642409">
    <property type="component" value="Unassembled WGS sequence"/>
</dbReference>
<evidence type="ECO:0000313" key="1">
    <source>
        <dbReference type="EMBL" id="CAL6037674.1"/>
    </source>
</evidence>
<name>A0ABP1JGH2_9EUKA</name>
<comment type="caution">
    <text evidence="1">The sequence shown here is derived from an EMBL/GenBank/DDBJ whole genome shotgun (WGS) entry which is preliminary data.</text>
</comment>
<proteinExistence type="predicted"/>
<sequence length="182" mass="21998">MIYIQQLIIGNEISILNYFKTLEVNSRQLQKPFHLEQITFPFKQKPREYTSVIVNVNNDQIRAVSRNKTTFNDVHLFKLMKKTKLFDESDDEKDFKNDLDRINYSYNRNNVLFSIQHNIFKMRSWLTSLANVDEHIEVNLDIIQQRNNTIEFLKGQHNYLSKLEAEKKKFKKFQQQMQKYLE</sequence>
<dbReference type="EMBL" id="CAXDID020000137">
    <property type="protein sequence ID" value="CAL6037674.1"/>
    <property type="molecule type" value="Genomic_DNA"/>
</dbReference>
<accession>A0ABP1JGH2</accession>